<comment type="caution">
    <text evidence="1">The sequence shown here is derived from an EMBL/GenBank/DDBJ whole genome shotgun (WGS) entry which is preliminary data.</text>
</comment>
<reference evidence="1 2" key="1">
    <citation type="submission" date="2019-06" db="EMBL/GenBank/DDBJ databases">
        <title>Genome of Methylobacterium sp. 17Sr1-39.</title>
        <authorList>
            <person name="Seo T."/>
        </authorList>
    </citation>
    <scope>NUCLEOTIDE SEQUENCE [LARGE SCALE GENOMIC DNA]</scope>
    <source>
        <strain evidence="1 2">17Sr1-39</strain>
    </source>
</reference>
<evidence type="ECO:0000313" key="1">
    <source>
        <dbReference type="EMBL" id="TNC09251.1"/>
    </source>
</evidence>
<protein>
    <submittedName>
        <fullName evidence="1">Uncharacterized protein</fullName>
    </submittedName>
</protein>
<dbReference type="RefSeq" id="WP_139038895.1">
    <property type="nucleotide sequence ID" value="NZ_VDDA01000018.1"/>
</dbReference>
<dbReference type="OrthoDB" id="7569565at2"/>
<gene>
    <name evidence="1" type="ORF">FF100_27190</name>
</gene>
<dbReference type="AlphaFoldDB" id="A0A5C4LAK2"/>
<proteinExistence type="predicted"/>
<dbReference type="Proteomes" id="UP000305267">
    <property type="component" value="Unassembled WGS sequence"/>
</dbReference>
<keyword evidence="2" id="KW-1185">Reference proteome</keyword>
<organism evidence="1 2">
    <name type="scientific">Methylobacterium terricola</name>
    <dbReference type="NCBI Taxonomy" id="2583531"/>
    <lineage>
        <taxon>Bacteria</taxon>
        <taxon>Pseudomonadati</taxon>
        <taxon>Pseudomonadota</taxon>
        <taxon>Alphaproteobacteria</taxon>
        <taxon>Hyphomicrobiales</taxon>
        <taxon>Methylobacteriaceae</taxon>
        <taxon>Methylobacterium</taxon>
    </lineage>
</organism>
<dbReference type="EMBL" id="VDDA01000018">
    <property type="protein sequence ID" value="TNC09251.1"/>
    <property type="molecule type" value="Genomic_DNA"/>
</dbReference>
<accession>A0A5C4LAK2</accession>
<name>A0A5C4LAK2_9HYPH</name>
<evidence type="ECO:0000313" key="2">
    <source>
        <dbReference type="Proteomes" id="UP000305267"/>
    </source>
</evidence>
<sequence length="124" mass="13532">MCLAPTSAFAWPRPIPTVEKVIKPGQSQKFGWFLSVDPTCRPIGPWTVNLIEPSGKGQVIVEQGPGYPSFPPMNPRSACNKHTISATRLIYSAPPGPADDDQFVIEIVDPLGNAKQVRYHVGLH</sequence>